<evidence type="ECO:0000313" key="1">
    <source>
        <dbReference type="EMBL" id="UYQ62064.1"/>
    </source>
</evidence>
<dbReference type="EMBL" id="CP107567">
    <property type="protein sequence ID" value="UYQ62064.1"/>
    <property type="molecule type" value="Genomic_DNA"/>
</dbReference>
<sequence length="130" mass="14026">MTRKPHRVRRLVVDAETAWVWSVRHRHTRGPEGVGDCRTTLSFRREGTQRRLAIVFRQGPGRVVSGGWWQSGTVAAGDAWLNLHEPGAARRLLDTAAAAGLLPSRAGTTEVDGWPLLDAAAAKGPGGTGR</sequence>
<accession>A0ABY6I5P7</accession>
<evidence type="ECO:0000313" key="2">
    <source>
        <dbReference type="Proteomes" id="UP001163878"/>
    </source>
</evidence>
<dbReference type="RefSeq" id="WP_264243300.1">
    <property type="nucleotide sequence ID" value="NZ_CP107567.1"/>
</dbReference>
<dbReference type="Proteomes" id="UP001163878">
    <property type="component" value="Chromosome"/>
</dbReference>
<reference evidence="1" key="1">
    <citation type="submission" date="2022-10" db="EMBL/GenBank/DDBJ databases">
        <title>Cytochrome P450 Catalyzes Benzene Ring Formation in the Biosynthesis of Trialkyl-Substituted Aromatic Polyketides.</title>
        <authorList>
            <person name="Zhao E."/>
            <person name="Ge H."/>
        </authorList>
    </citation>
    <scope>NUCLEOTIDE SEQUENCE</scope>
    <source>
        <strain evidence="1">NA0869</strain>
    </source>
</reference>
<protein>
    <submittedName>
        <fullName evidence="1">Uncharacterized protein</fullName>
    </submittedName>
</protein>
<organism evidence="1 2">
    <name type="scientific">Streptomyces peucetius</name>
    <dbReference type="NCBI Taxonomy" id="1950"/>
    <lineage>
        <taxon>Bacteria</taxon>
        <taxon>Bacillati</taxon>
        <taxon>Actinomycetota</taxon>
        <taxon>Actinomycetes</taxon>
        <taxon>Kitasatosporales</taxon>
        <taxon>Streptomycetaceae</taxon>
        <taxon>Streptomyces</taxon>
    </lineage>
</organism>
<gene>
    <name evidence="1" type="ORF">OGH68_11560</name>
</gene>
<name>A0ABY6I5P7_STRPE</name>
<proteinExistence type="predicted"/>
<keyword evidence="2" id="KW-1185">Reference proteome</keyword>